<reference evidence="2 3" key="1">
    <citation type="submission" date="2018-04" db="EMBL/GenBank/DDBJ databases">
        <title>Bordetella sp. HZ20 isolated from seawater.</title>
        <authorList>
            <person name="Sun C."/>
        </authorList>
    </citation>
    <scope>NUCLEOTIDE SEQUENCE [LARGE SCALE GENOMIC DNA]</scope>
    <source>
        <strain evidence="2 3">HZ20</strain>
    </source>
</reference>
<dbReference type="KEGG" id="boz:DBV39_05210"/>
<protein>
    <recommendedName>
        <fullName evidence="4">DNA polymerase Y family protein</fullName>
    </recommendedName>
</protein>
<keyword evidence="3" id="KW-1185">Reference proteome</keyword>
<organism evidence="2 3">
    <name type="scientific">Orrella marina</name>
    <dbReference type="NCBI Taxonomy" id="2163011"/>
    <lineage>
        <taxon>Bacteria</taxon>
        <taxon>Pseudomonadati</taxon>
        <taxon>Pseudomonadota</taxon>
        <taxon>Betaproteobacteria</taxon>
        <taxon>Burkholderiales</taxon>
        <taxon>Alcaligenaceae</taxon>
        <taxon>Orrella</taxon>
    </lineage>
</organism>
<dbReference type="AlphaFoldDB" id="A0A2R4XH99"/>
<dbReference type="GO" id="GO:0006281">
    <property type="term" value="P:DNA repair"/>
    <property type="evidence" value="ECO:0007669"/>
    <property type="project" value="TreeGrafter"/>
</dbReference>
<name>A0A2R4XH99_9BURK</name>
<dbReference type="Proteomes" id="UP000244571">
    <property type="component" value="Chromosome"/>
</dbReference>
<proteinExistence type="predicted"/>
<dbReference type="PANTHER" id="PTHR35369:SF2">
    <property type="entry name" value="BLR3025 PROTEIN"/>
    <property type="match status" value="1"/>
</dbReference>
<evidence type="ECO:0000313" key="2">
    <source>
        <dbReference type="EMBL" id="AWB33208.1"/>
    </source>
</evidence>
<evidence type="ECO:0008006" key="4">
    <source>
        <dbReference type="Google" id="ProtNLM"/>
    </source>
</evidence>
<dbReference type="PANTHER" id="PTHR35369">
    <property type="entry name" value="BLR3025 PROTEIN-RELATED"/>
    <property type="match status" value="1"/>
</dbReference>
<gene>
    <name evidence="2" type="ORF">DBV39_05210</name>
</gene>
<sequence length="486" mass="55632">MFWIAIRPPICPESVRTTLTRIALDVTSQCVWHDRDTLLMDVTASVRLFGGLRSLRAELRRTLMQELGGAFSGVVSDPLHGDTVDEVPAARTASSAQVACGPITVSISISAMGAWLLAQSHVKATRVEPFQHWQQWYYALSLGRLRQLTDALPVSRLPVCKPYLKWFQGIGCTSIGALRRLPRAQLQARTEVGVLAALDQVDALAVWPYRSCEMPEHFVVRRSLDEPVQHAGLLQVRLHPLLQQMCQWLQQHHWAASVWEVRLFHAGRRKRQPPSRLRLAMAEPGWHFEHLAYLLDVRLQAWQLPAPVTDLMVLSHTVEPRQLHNPSLFADDLTRQQDLRRTLDTLRTRLGDDAIRIVAPRPDYRPERANHWCRADTTARISRSDMDSVSSDVSGRAPATVVSEHHSPSWLLHAPQALSIRDDRPWRNGGPLQLLYGPYRVETGWWDHQPVQRDYFVACDPQARHYWIYRERTREGLLWYLHGLFG</sequence>
<keyword evidence="1" id="KW-0227">DNA damage</keyword>
<dbReference type="InterPro" id="IPR050356">
    <property type="entry name" value="SulA_CellDiv_inhibitor"/>
</dbReference>
<dbReference type="EMBL" id="CP028901">
    <property type="protein sequence ID" value="AWB33208.1"/>
    <property type="molecule type" value="Genomic_DNA"/>
</dbReference>
<accession>A0A2R4XH99</accession>
<evidence type="ECO:0000256" key="1">
    <source>
        <dbReference type="ARBA" id="ARBA00022763"/>
    </source>
</evidence>
<evidence type="ECO:0000313" key="3">
    <source>
        <dbReference type="Proteomes" id="UP000244571"/>
    </source>
</evidence>